<dbReference type="Pfam" id="PF03992">
    <property type="entry name" value="ABM"/>
    <property type="match status" value="1"/>
</dbReference>
<dbReference type="OrthoDB" id="9797060at2"/>
<keyword evidence="3" id="KW-1185">Reference proteome</keyword>
<keyword evidence="2" id="KW-0503">Monooxygenase</keyword>
<evidence type="ECO:0000313" key="3">
    <source>
        <dbReference type="Proteomes" id="UP000186336"/>
    </source>
</evidence>
<dbReference type="STRING" id="299262.BWR18_04970"/>
<organism evidence="2 3">
    <name type="scientific">Tateyamaria omphalii</name>
    <dbReference type="NCBI Taxonomy" id="299262"/>
    <lineage>
        <taxon>Bacteria</taxon>
        <taxon>Pseudomonadati</taxon>
        <taxon>Pseudomonadota</taxon>
        <taxon>Alphaproteobacteria</taxon>
        <taxon>Rhodobacterales</taxon>
        <taxon>Roseobacteraceae</taxon>
        <taxon>Tateyamaria</taxon>
    </lineage>
</organism>
<keyword evidence="2" id="KW-0560">Oxidoreductase</keyword>
<proteinExistence type="predicted"/>
<dbReference type="KEGG" id="tom:BWR18_04970"/>
<dbReference type="SUPFAM" id="SSF54909">
    <property type="entry name" value="Dimeric alpha+beta barrel"/>
    <property type="match status" value="1"/>
</dbReference>
<dbReference type="GO" id="GO:0004497">
    <property type="term" value="F:monooxygenase activity"/>
    <property type="evidence" value="ECO:0007669"/>
    <property type="project" value="UniProtKB-KW"/>
</dbReference>
<dbReference type="Proteomes" id="UP000186336">
    <property type="component" value="Chromosome"/>
</dbReference>
<dbReference type="PANTHER" id="PTHR37811:SF2">
    <property type="entry name" value="ABM DOMAIN-CONTAINING PROTEIN"/>
    <property type="match status" value="1"/>
</dbReference>
<name>A0A1P8MSZ2_9RHOB</name>
<dbReference type="InterPro" id="IPR011008">
    <property type="entry name" value="Dimeric_a/b-barrel"/>
</dbReference>
<accession>A0A1P8MSZ2</accession>
<dbReference type="EMBL" id="CP019312">
    <property type="protein sequence ID" value="APX11113.1"/>
    <property type="molecule type" value="Genomic_DNA"/>
</dbReference>
<evidence type="ECO:0000259" key="1">
    <source>
        <dbReference type="PROSITE" id="PS51725"/>
    </source>
</evidence>
<gene>
    <name evidence="2" type="ORF">BWR18_04970</name>
</gene>
<reference evidence="2 3" key="1">
    <citation type="submission" date="2017-01" db="EMBL/GenBank/DDBJ databases">
        <title>Complete genome of Tateyamaria omphalii DOK1-4 isolated from seawater in Dokdo.</title>
        <authorList>
            <person name="Kim J.H."/>
            <person name="Chi W.-J."/>
        </authorList>
    </citation>
    <scope>NUCLEOTIDE SEQUENCE [LARGE SCALE GENOMIC DNA]</scope>
    <source>
        <strain evidence="2 3">DOK1-4</strain>
    </source>
</reference>
<dbReference type="PROSITE" id="PS51725">
    <property type="entry name" value="ABM"/>
    <property type="match status" value="1"/>
</dbReference>
<evidence type="ECO:0000313" key="2">
    <source>
        <dbReference type="EMBL" id="APX11113.1"/>
    </source>
</evidence>
<protein>
    <submittedName>
        <fullName evidence="2">Antibiotic biosynthesis monooxygenase</fullName>
    </submittedName>
</protein>
<dbReference type="InterPro" id="IPR007138">
    <property type="entry name" value="ABM_dom"/>
</dbReference>
<dbReference type="RefSeq" id="WP_076626978.1">
    <property type="nucleotide sequence ID" value="NZ_CP019312.1"/>
</dbReference>
<dbReference type="InterPro" id="IPR052936">
    <property type="entry name" value="Jasmonate_Hydroxylase-like"/>
</dbReference>
<dbReference type="PANTHER" id="PTHR37811">
    <property type="entry name" value="BLL5343 PROTEIN"/>
    <property type="match status" value="1"/>
</dbReference>
<sequence>MIAVIFEVWPKDGQRTPYLNRAAALKHHLSDIPGFISVERFESLMEPGKLLSLSVWEDEAALEHWRKLPEHRDAQSAGRDIHFDNYRLRVAGVIRDYGMTERDQTPADSKALHDR</sequence>
<dbReference type="Gene3D" id="3.30.70.100">
    <property type="match status" value="1"/>
</dbReference>
<feature type="domain" description="ABM" evidence="1">
    <location>
        <begin position="2"/>
        <end position="90"/>
    </location>
</feature>
<dbReference type="AlphaFoldDB" id="A0A1P8MSZ2"/>